<dbReference type="PANTHER" id="PTHR20884">
    <property type="entry name" value="GDP-D-GLUCOSE PHOSPHORYLASE 1"/>
    <property type="match status" value="1"/>
</dbReference>
<dbReference type="OrthoDB" id="417175at2759"/>
<comment type="similarity">
    <text evidence="2">Belongs to the GDPGP1 family.</text>
</comment>
<sequence length="385" mass="43033">MVLIKQIGEQQSLVKQSPLLDYSKGLQVSNRGISVPLYKFGHKNANSNENHGGCSGFTEEHSLIDTLLLAQWEDRAAKGLLSYDVTACETKIICGRSKFIAQFIEGWNSKHSLRHVGVKDLDPSKYKMMNLNREEVLFCVAESENMTYELISSATVLSKATLIIINENPIEYGHVFIIPSAVCGFHQLLDLNSLEVAARIAVHVNNCFFQIVYDSSAASTTGNYLHFEACYFANPLPVEMVPVIPVLGDWENIELKIFEIASYPIKGLVFKCKENFKLMVSLVAEVCSRLQDQDVPHKLLITDCGTKIFLFPQGQNEAMVQGFKTGSNPSAWECVGYFVFKTKLEFDQATEESILKRLTAASLNNENFQALKQLCCFLASKMLLA</sequence>
<dbReference type="Pfam" id="PF26216">
    <property type="entry name" value="GDPGP1_C"/>
    <property type="match status" value="1"/>
</dbReference>
<dbReference type="eggNOG" id="KOG2720">
    <property type="taxonomic scope" value="Eukaryota"/>
</dbReference>
<evidence type="ECO:0000256" key="8">
    <source>
        <dbReference type="ARBA" id="ARBA00022801"/>
    </source>
</evidence>
<dbReference type="InterPro" id="IPR058865">
    <property type="entry name" value="GDPGP1_C"/>
</dbReference>
<keyword evidence="5" id="KW-0808">Transferase</keyword>
<dbReference type="HOGENOM" id="CLU_041964_0_0_1"/>
<dbReference type="GO" id="GO:0080048">
    <property type="term" value="F:GDP-D-glucose phosphorylase activity"/>
    <property type="evidence" value="ECO:0000318"/>
    <property type="project" value="GO_Central"/>
</dbReference>
<evidence type="ECO:0000256" key="1">
    <source>
        <dbReference type="ARBA" id="ARBA00004496"/>
    </source>
</evidence>
<organism evidence="11 12">
    <name type="scientific">Amborella trichopoda</name>
    <dbReference type="NCBI Taxonomy" id="13333"/>
    <lineage>
        <taxon>Eukaryota</taxon>
        <taxon>Viridiplantae</taxon>
        <taxon>Streptophyta</taxon>
        <taxon>Embryophyta</taxon>
        <taxon>Tracheophyta</taxon>
        <taxon>Spermatophyta</taxon>
        <taxon>Magnoliopsida</taxon>
        <taxon>Amborellales</taxon>
        <taxon>Amborellaceae</taxon>
        <taxon>Amborella</taxon>
    </lineage>
</organism>
<dbReference type="KEGG" id="atr:18435898"/>
<dbReference type="Proteomes" id="UP000017836">
    <property type="component" value="Unassembled WGS sequence"/>
</dbReference>
<evidence type="ECO:0000256" key="6">
    <source>
        <dbReference type="ARBA" id="ARBA00022695"/>
    </source>
</evidence>
<dbReference type="STRING" id="13333.W1PIY8"/>
<keyword evidence="4" id="KW-0344">Guanine-nucleotide releasing factor</keyword>
<keyword evidence="8" id="KW-0378">Hydrolase</keyword>
<dbReference type="GO" id="GO:0005085">
    <property type="term" value="F:guanyl-nucleotide exchange factor activity"/>
    <property type="evidence" value="ECO:0007669"/>
    <property type="project" value="UniProtKB-KW"/>
</dbReference>
<dbReference type="InterPro" id="IPR058866">
    <property type="entry name" value="GDPGP1_N"/>
</dbReference>
<dbReference type="Pfam" id="PF26217">
    <property type="entry name" value="GDPGP1_N"/>
    <property type="match status" value="1"/>
</dbReference>
<dbReference type="GO" id="GO:0000166">
    <property type="term" value="F:nucleotide binding"/>
    <property type="evidence" value="ECO:0007669"/>
    <property type="project" value="UniProtKB-KW"/>
</dbReference>
<keyword evidence="7" id="KW-0547">Nucleotide-binding</keyword>
<dbReference type="PANTHER" id="PTHR20884:SF9">
    <property type="entry name" value="OS12G0612100 PROTEIN"/>
    <property type="match status" value="1"/>
</dbReference>
<dbReference type="GO" id="GO:0006006">
    <property type="term" value="P:glucose metabolic process"/>
    <property type="evidence" value="ECO:0000318"/>
    <property type="project" value="GO_Central"/>
</dbReference>
<keyword evidence="12" id="KW-1185">Reference proteome</keyword>
<evidence type="ECO:0000313" key="12">
    <source>
        <dbReference type="Proteomes" id="UP000017836"/>
    </source>
</evidence>
<evidence type="ECO:0000259" key="10">
    <source>
        <dbReference type="Pfam" id="PF26217"/>
    </source>
</evidence>
<name>W1PIY8_AMBTC</name>
<dbReference type="GO" id="GO:0005737">
    <property type="term" value="C:cytoplasm"/>
    <property type="evidence" value="ECO:0000318"/>
    <property type="project" value="GO_Central"/>
</dbReference>
<evidence type="ECO:0000313" key="11">
    <source>
        <dbReference type="EMBL" id="ERN07669.1"/>
    </source>
</evidence>
<evidence type="ECO:0000256" key="7">
    <source>
        <dbReference type="ARBA" id="ARBA00022741"/>
    </source>
</evidence>
<evidence type="ECO:0008006" key="13">
    <source>
        <dbReference type="Google" id="ProtNLM"/>
    </source>
</evidence>
<dbReference type="AlphaFoldDB" id="W1PIY8"/>
<accession>W1PIY8</accession>
<evidence type="ECO:0000256" key="5">
    <source>
        <dbReference type="ARBA" id="ARBA00022679"/>
    </source>
</evidence>
<evidence type="ECO:0000259" key="9">
    <source>
        <dbReference type="Pfam" id="PF26216"/>
    </source>
</evidence>
<evidence type="ECO:0000256" key="2">
    <source>
        <dbReference type="ARBA" id="ARBA00006451"/>
    </source>
</evidence>
<feature type="domain" description="GDPGP1-like C-terminal" evidence="9">
    <location>
        <begin position="237"/>
        <end position="380"/>
    </location>
</feature>
<dbReference type="EMBL" id="KI393623">
    <property type="protein sequence ID" value="ERN07669.1"/>
    <property type="molecule type" value="Genomic_DNA"/>
</dbReference>
<dbReference type="GO" id="GO:0016787">
    <property type="term" value="F:hydrolase activity"/>
    <property type="evidence" value="ECO:0007669"/>
    <property type="project" value="UniProtKB-KW"/>
</dbReference>
<keyword evidence="6" id="KW-0548">Nucleotidyltransferase</keyword>
<comment type="subcellular location">
    <subcellularLocation>
        <location evidence="1">Cytoplasm</location>
    </subcellularLocation>
</comment>
<evidence type="ECO:0000256" key="3">
    <source>
        <dbReference type="ARBA" id="ARBA00022490"/>
    </source>
</evidence>
<keyword evidence="3" id="KW-0963">Cytoplasm</keyword>
<gene>
    <name evidence="11" type="ORF">AMTR_s00155p00050480</name>
</gene>
<dbReference type="OMA" id="NPIEYGH"/>
<dbReference type="Gramene" id="ERN07669">
    <property type="protein sequence ID" value="ERN07669"/>
    <property type="gene ID" value="AMTR_s00155p00050480"/>
</dbReference>
<evidence type="ECO:0000256" key="4">
    <source>
        <dbReference type="ARBA" id="ARBA00022658"/>
    </source>
</evidence>
<reference evidence="12" key="1">
    <citation type="journal article" date="2013" name="Science">
        <title>The Amborella genome and the evolution of flowering plants.</title>
        <authorList>
            <consortium name="Amborella Genome Project"/>
        </authorList>
    </citation>
    <scope>NUCLEOTIDE SEQUENCE [LARGE SCALE GENOMIC DNA]</scope>
</reference>
<proteinExistence type="inferred from homology"/>
<feature type="domain" description="GDPGP1-like N-terminal" evidence="10">
    <location>
        <begin position="64"/>
        <end position="230"/>
    </location>
</feature>
<dbReference type="InterPro" id="IPR026506">
    <property type="entry name" value="GDPGP"/>
</dbReference>
<protein>
    <recommendedName>
        <fullName evidence="13">GDP-L-galactose phosphorylase 1</fullName>
    </recommendedName>
</protein>